<accession>A0A2T0UJS4</accession>
<dbReference type="InterPro" id="IPR000086">
    <property type="entry name" value="NUDIX_hydrolase_dom"/>
</dbReference>
<organism evidence="2 3">
    <name type="scientific">Knoellia remsis</name>
    <dbReference type="NCBI Taxonomy" id="407159"/>
    <lineage>
        <taxon>Bacteria</taxon>
        <taxon>Bacillati</taxon>
        <taxon>Actinomycetota</taxon>
        <taxon>Actinomycetes</taxon>
        <taxon>Micrococcales</taxon>
        <taxon>Intrasporangiaceae</taxon>
        <taxon>Knoellia</taxon>
    </lineage>
</organism>
<evidence type="ECO:0000259" key="1">
    <source>
        <dbReference type="Pfam" id="PF00293"/>
    </source>
</evidence>
<name>A0A2T0UJS4_9MICO</name>
<evidence type="ECO:0000313" key="3">
    <source>
        <dbReference type="Proteomes" id="UP000237822"/>
    </source>
</evidence>
<comment type="caution">
    <text evidence="2">The sequence shown here is derived from an EMBL/GenBank/DDBJ whole genome shotgun (WGS) entry which is preliminary data.</text>
</comment>
<evidence type="ECO:0000313" key="2">
    <source>
        <dbReference type="EMBL" id="PRY58108.1"/>
    </source>
</evidence>
<dbReference type="OrthoDB" id="4843433at2"/>
<keyword evidence="3" id="KW-1185">Reference proteome</keyword>
<dbReference type="Pfam" id="PF00293">
    <property type="entry name" value="NUDIX"/>
    <property type="match status" value="1"/>
</dbReference>
<sequence>MDAARPRVRVHVVGIDDDHRMLLARRPRTRMWTLPWSYLKTGEDPTVRVREMVHETGALPAHPRILGVESTTQYGDHLLDLTFHTTAKRIWKATPDEASALWWSLDEISSLELTKEVRSALVHAWPQHWPHL</sequence>
<dbReference type="Proteomes" id="UP000237822">
    <property type="component" value="Unassembled WGS sequence"/>
</dbReference>
<gene>
    <name evidence="2" type="ORF">BCF74_11331</name>
</gene>
<dbReference type="EMBL" id="PVTI01000013">
    <property type="protein sequence ID" value="PRY58108.1"/>
    <property type="molecule type" value="Genomic_DNA"/>
</dbReference>
<protein>
    <submittedName>
        <fullName evidence="2">ADP-ribose pyrophosphatase YjhB (NUDIX family)</fullName>
    </submittedName>
</protein>
<dbReference type="RefSeq" id="WP_106297642.1">
    <property type="nucleotide sequence ID" value="NZ_PVTI01000013.1"/>
</dbReference>
<dbReference type="InterPro" id="IPR015797">
    <property type="entry name" value="NUDIX_hydrolase-like_dom_sf"/>
</dbReference>
<dbReference type="AlphaFoldDB" id="A0A2T0UJS4"/>
<reference evidence="2 3" key="1">
    <citation type="submission" date="2018-03" db="EMBL/GenBank/DDBJ databases">
        <title>Genomic Encyclopedia of Archaeal and Bacterial Type Strains, Phase II (KMG-II): from individual species to whole genera.</title>
        <authorList>
            <person name="Goeker M."/>
        </authorList>
    </citation>
    <scope>NUCLEOTIDE SEQUENCE [LARGE SCALE GENOMIC DNA]</scope>
    <source>
        <strain evidence="2 3">ATCC BAA-1496</strain>
    </source>
</reference>
<dbReference type="SUPFAM" id="SSF55811">
    <property type="entry name" value="Nudix"/>
    <property type="match status" value="1"/>
</dbReference>
<dbReference type="Gene3D" id="3.90.79.10">
    <property type="entry name" value="Nucleoside Triphosphate Pyrophosphohydrolase"/>
    <property type="match status" value="1"/>
</dbReference>
<feature type="domain" description="Nudix hydrolase" evidence="1">
    <location>
        <begin position="6"/>
        <end position="114"/>
    </location>
</feature>
<proteinExistence type="predicted"/>